<evidence type="ECO:0000313" key="3">
    <source>
        <dbReference type="Proteomes" id="UP001500235"/>
    </source>
</evidence>
<keyword evidence="3" id="KW-1185">Reference proteome</keyword>
<feature type="transmembrane region" description="Helical" evidence="1">
    <location>
        <begin position="377"/>
        <end position="394"/>
    </location>
</feature>
<organism evidence="2 3">
    <name type="scientific">Sphingomonas swuensis</name>
    <dbReference type="NCBI Taxonomy" id="977800"/>
    <lineage>
        <taxon>Bacteria</taxon>
        <taxon>Pseudomonadati</taxon>
        <taxon>Pseudomonadota</taxon>
        <taxon>Alphaproteobacteria</taxon>
        <taxon>Sphingomonadales</taxon>
        <taxon>Sphingomonadaceae</taxon>
        <taxon>Sphingomonas</taxon>
    </lineage>
</organism>
<protein>
    <recommendedName>
        <fullName evidence="4">Glycosyltransferase RgtA/B/C/D-like domain-containing protein</fullName>
    </recommendedName>
</protein>
<feature type="transmembrane region" description="Helical" evidence="1">
    <location>
        <begin position="162"/>
        <end position="185"/>
    </location>
</feature>
<keyword evidence="1" id="KW-1133">Transmembrane helix</keyword>
<evidence type="ECO:0008006" key="4">
    <source>
        <dbReference type="Google" id="ProtNLM"/>
    </source>
</evidence>
<dbReference type="Proteomes" id="UP001500235">
    <property type="component" value="Unassembled WGS sequence"/>
</dbReference>
<feature type="transmembrane region" description="Helical" evidence="1">
    <location>
        <begin position="308"/>
        <end position="328"/>
    </location>
</feature>
<reference evidence="3" key="1">
    <citation type="journal article" date="2019" name="Int. J. Syst. Evol. Microbiol.">
        <title>The Global Catalogue of Microorganisms (GCM) 10K type strain sequencing project: providing services to taxonomists for standard genome sequencing and annotation.</title>
        <authorList>
            <consortium name="The Broad Institute Genomics Platform"/>
            <consortium name="The Broad Institute Genome Sequencing Center for Infectious Disease"/>
            <person name="Wu L."/>
            <person name="Ma J."/>
        </authorList>
    </citation>
    <scope>NUCLEOTIDE SEQUENCE [LARGE SCALE GENOMIC DNA]</scope>
    <source>
        <strain evidence="3">JCM 17563</strain>
    </source>
</reference>
<evidence type="ECO:0000313" key="2">
    <source>
        <dbReference type="EMBL" id="GAA4014984.1"/>
    </source>
</evidence>
<gene>
    <name evidence="2" type="ORF">GCM10022280_11950</name>
</gene>
<evidence type="ECO:0000256" key="1">
    <source>
        <dbReference type="SAM" id="Phobius"/>
    </source>
</evidence>
<feature type="transmembrane region" description="Helical" evidence="1">
    <location>
        <begin position="21"/>
        <end position="42"/>
    </location>
</feature>
<sequence length="433" mass="45810">MSISLVEILDRGAPAISRRALAFLVLALPLLVQLGLSLWLALATPFPSPIDELQHTTFVRSMAANPEFFPDYASLGSGLPPSAAAPEPNYLNHPTPYYVALGQLWDDGVSVEGQMLKLRLINVAVASFAIIIMLAAGAMAFPDLSGRAVFSSVLVLFPKTPGMAGFVNNDSLVLVATGIVFAGLLRLADQRDTRAGLLVGAGLALAGWTKLTALVMLGTAALLVVLLVALNGRAVARRTLLTGASIAAIGAIPTFANLLSSGKIIWSSPTHNAVPEALRPDLSAGEFLLHFLQNLALKWPAFEPAAPIQLACLAAVLLICLAGAFFILPTVLRREQPEPLALVAGAFLLALPISIGIHTIYGWSAFLAIGDLTSAQMRYYAPLWPGIALAMTLVHRQIVSPRHKVIAALLMGELLLVCSPFTGMFQAEQLPSI</sequence>
<comment type="caution">
    <text evidence="2">The sequence shown here is derived from an EMBL/GenBank/DDBJ whole genome shotgun (WGS) entry which is preliminary data.</text>
</comment>
<feature type="transmembrane region" description="Helical" evidence="1">
    <location>
        <begin position="205"/>
        <end position="228"/>
    </location>
</feature>
<name>A0ABP7SQH6_9SPHN</name>
<feature type="transmembrane region" description="Helical" evidence="1">
    <location>
        <begin position="120"/>
        <end position="141"/>
    </location>
</feature>
<keyword evidence="1" id="KW-0472">Membrane</keyword>
<feature type="transmembrane region" description="Helical" evidence="1">
    <location>
        <begin position="340"/>
        <end position="365"/>
    </location>
</feature>
<dbReference type="EMBL" id="BAABBQ010000001">
    <property type="protein sequence ID" value="GAA4014984.1"/>
    <property type="molecule type" value="Genomic_DNA"/>
</dbReference>
<keyword evidence="1" id="KW-0812">Transmembrane</keyword>
<feature type="transmembrane region" description="Helical" evidence="1">
    <location>
        <begin position="406"/>
        <end position="427"/>
    </location>
</feature>
<proteinExistence type="predicted"/>
<accession>A0ABP7SQH6</accession>
<feature type="transmembrane region" description="Helical" evidence="1">
    <location>
        <begin position="240"/>
        <end position="259"/>
    </location>
</feature>